<keyword evidence="2" id="KW-0677">Repeat</keyword>
<dbReference type="InterPro" id="IPR001680">
    <property type="entry name" value="WD40_rpt"/>
</dbReference>
<protein>
    <recommendedName>
        <fullName evidence="5">Nephrocystin 3-like N-terminal domain-containing protein</fullName>
    </recommendedName>
</protein>
<name>A0A0C9U8A8_SPHS4</name>
<dbReference type="EMBL" id="KN837153">
    <property type="protein sequence ID" value="KIJ39268.1"/>
    <property type="molecule type" value="Genomic_DNA"/>
</dbReference>
<feature type="coiled-coil region" evidence="4">
    <location>
        <begin position="269"/>
        <end position="296"/>
    </location>
</feature>
<dbReference type="InterPro" id="IPR056884">
    <property type="entry name" value="NPHP3-like_N"/>
</dbReference>
<dbReference type="PROSITE" id="PS50082">
    <property type="entry name" value="WD_REPEATS_2"/>
    <property type="match status" value="2"/>
</dbReference>
<evidence type="ECO:0000313" key="7">
    <source>
        <dbReference type="Proteomes" id="UP000054279"/>
    </source>
</evidence>
<dbReference type="Pfam" id="PF24883">
    <property type="entry name" value="NPHP3_N"/>
    <property type="match status" value="1"/>
</dbReference>
<dbReference type="InterPro" id="IPR059179">
    <property type="entry name" value="MLKL-like_MCAfunc"/>
</dbReference>
<dbReference type="Gene3D" id="2.130.10.10">
    <property type="entry name" value="YVTN repeat-like/Quinoprotein amine dehydrogenase"/>
    <property type="match status" value="1"/>
</dbReference>
<evidence type="ECO:0000256" key="4">
    <source>
        <dbReference type="SAM" id="Coils"/>
    </source>
</evidence>
<feature type="repeat" description="WD" evidence="3">
    <location>
        <begin position="582"/>
        <end position="618"/>
    </location>
</feature>
<evidence type="ECO:0000256" key="2">
    <source>
        <dbReference type="ARBA" id="ARBA00022737"/>
    </source>
</evidence>
<reference evidence="6 7" key="1">
    <citation type="submission" date="2014-06" db="EMBL/GenBank/DDBJ databases">
        <title>Evolutionary Origins and Diversification of the Mycorrhizal Mutualists.</title>
        <authorList>
            <consortium name="DOE Joint Genome Institute"/>
            <consortium name="Mycorrhizal Genomics Consortium"/>
            <person name="Kohler A."/>
            <person name="Kuo A."/>
            <person name="Nagy L.G."/>
            <person name="Floudas D."/>
            <person name="Copeland A."/>
            <person name="Barry K.W."/>
            <person name="Cichocki N."/>
            <person name="Veneault-Fourrey C."/>
            <person name="LaButti K."/>
            <person name="Lindquist E.A."/>
            <person name="Lipzen A."/>
            <person name="Lundell T."/>
            <person name="Morin E."/>
            <person name="Murat C."/>
            <person name="Riley R."/>
            <person name="Ohm R."/>
            <person name="Sun H."/>
            <person name="Tunlid A."/>
            <person name="Henrissat B."/>
            <person name="Grigoriev I.V."/>
            <person name="Hibbett D.S."/>
            <person name="Martin F."/>
        </authorList>
    </citation>
    <scope>NUCLEOTIDE SEQUENCE [LARGE SCALE GENOMIC DNA]</scope>
    <source>
        <strain evidence="6 7">SS14</strain>
    </source>
</reference>
<organism evidence="6 7">
    <name type="scientific">Sphaerobolus stellatus (strain SS14)</name>
    <dbReference type="NCBI Taxonomy" id="990650"/>
    <lineage>
        <taxon>Eukaryota</taxon>
        <taxon>Fungi</taxon>
        <taxon>Dikarya</taxon>
        <taxon>Basidiomycota</taxon>
        <taxon>Agaricomycotina</taxon>
        <taxon>Agaricomycetes</taxon>
        <taxon>Phallomycetidae</taxon>
        <taxon>Geastrales</taxon>
        <taxon>Sphaerobolaceae</taxon>
        <taxon>Sphaerobolus</taxon>
    </lineage>
</organism>
<feature type="repeat" description="WD" evidence="3">
    <location>
        <begin position="623"/>
        <end position="664"/>
    </location>
</feature>
<accession>A0A0C9U8A8</accession>
<keyword evidence="1 3" id="KW-0853">WD repeat</keyword>
<dbReference type="SUPFAM" id="SSF50978">
    <property type="entry name" value="WD40 repeat-like"/>
    <property type="match status" value="1"/>
</dbReference>
<dbReference type="SUPFAM" id="SSF52540">
    <property type="entry name" value="P-loop containing nucleoside triphosphate hydrolases"/>
    <property type="match status" value="1"/>
</dbReference>
<evidence type="ECO:0000256" key="1">
    <source>
        <dbReference type="ARBA" id="ARBA00022574"/>
    </source>
</evidence>
<feature type="domain" description="Nephrocystin 3-like N-terminal" evidence="5">
    <location>
        <begin position="202"/>
        <end position="367"/>
    </location>
</feature>
<keyword evidence="4" id="KW-0175">Coiled coil</keyword>
<sequence length="732" mass="82455">MSTDSRLMKIRDGIQEGLLIGLDIADGLADGFPGPAKALFVEIKIVLDLVDQFTRNKEDWESLRAKLQDITDTVAKAIFGYDPDTLPTSLLTNIGTMNKVLDGIQIEVEKAQQRKGWERVLLLKRDRKVIQDLIGRLHNAVTRLNFQEHISHTLSLHHLTLSVHQINSKQELTWLKEALASPVQITLGDSCLEGTRESLISKILGWVNNPAAPNIFWLSASPGAGKTAIASTIVRKTGACRYFFRHTDSVSQNPLQFWHTVAGELVNQYAVLRADISNAVKEIQKQEQRVEDLDLHSQFQQLIKSPLKTYYDRLSHTQASKQQVLLLVVDVLDEANREDKRLWAALLRTLAEWSQLPGIFRLIVTSRPYDDIKHHLAPKCQKEILATGKVVSSETRADIERYLRSRFDAITSQIQEQQPNIPSSWPGKDIISQMANQAAGLFMWVKAALDHIEGGGNPMQRLQEIQNSSGVRHLKGLDGLYITILQTIYGNLEEEEKDILQKVLWTIIIAKQPIDLLSLEEIIHAPACSLWWVEQALRPILVEKNNHLLQSCHKSFTDFMLEKKRSGNFTVDQKLHGLYIPLEGHTDSVISVAFSPDTTKVASASRDNILRVWDISTGLSSPLEGHQQFVHSVSFSPDGTKIVSGSWDSTIRVWDVSASLNMKAGDVGESFLEWTWDSKSGWILTKNGKVPIAWIPNILWSGFHSPSTCLIIGAHETVLDFSDYIPWEEWKI</sequence>
<dbReference type="InterPro" id="IPR015943">
    <property type="entry name" value="WD40/YVTN_repeat-like_dom_sf"/>
</dbReference>
<keyword evidence="7" id="KW-1185">Reference proteome</keyword>
<dbReference type="HOGENOM" id="CLU_000288_6_1_1"/>
<proteinExistence type="predicted"/>
<dbReference type="InterPro" id="IPR036322">
    <property type="entry name" value="WD40_repeat_dom_sf"/>
</dbReference>
<dbReference type="CDD" id="cd21037">
    <property type="entry name" value="MLKL_NTD"/>
    <property type="match status" value="1"/>
</dbReference>
<dbReference type="Proteomes" id="UP000054279">
    <property type="component" value="Unassembled WGS sequence"/>
</dbReference>
<dbReference type="Gene3D" id="3.40.50.300">
    <property type="entry name" value="P-loop containing nucleotide triphosphate hydrolases"/>
    <property type="match status" value="1"/>
</dbReference>
<gene>
    <name evidence="6" type="ORF">M422DRAFT_257873</name>
</gene>
<dbReference type="PROSITE" id="PS50294">
    <property type="entry name" value="WD_REPEATS_REGION"/>
    <property type="match status" value="2"/>
</dbReference>
<dbReference type="PROSITE" id="PS00678">
    <property type="entry name" value="WD_REPEATS_1"/>
    <property type="match status" value="2"/>
</dbReference>
<evidence type="ECO:0000259" key="5">
    <source>
        <dbReference type="Pfam" id="PF24883"/>
    </source>
</evidence>
<dbReference type="PANTHER" id="PTHR10039:SF17">
    <property type="entry name" value="FUNGAL STAND N-TERMINAL GOODBYE DOMAIN-CONTAINING PROTEIN-RELATED"/>
    <property type="match status" value="1"/>
</dbReference>
<dbReference type="InterPro" id="IPR027417">
    <property type="entry name" value="P-loop_NTPase"/>
</dbReference>
<evidence type="ECO:0000313" key="6">
    <source>
        <dbReference type="EMBL" id="KIJ39268.1"/>
    </source>
</evidence>
<dbReference type="PANTHER" id="PTHR10039">
    <property type="entry name" value="AMELOGENIN"/>
    <property type="match status" value="1"/>
</dbReference>
<dbReference type="AlphaFoldDB" id="A0A0C9U8A8"/>
<dbReference type="InterPro" id="IPR019775">
    <property type="entry name" value="WD40_repeat_CS"/>
</dbReference>
<dbReference type="Pfam" id="PF00400">
    <property type="entry name" value="WD40"/>
    <property type="match status" value="2"/>
</dbReference>
<evidence type="ECO:0000256" key="3">
    <source>
        <dbReference type="PROSITE-ProRule" id="PRU00221"/>
    </source>
</evidence>
<dbReference type="SMART" id="SM00320">
    <property type="entry name" value="WD40"/>
    <property type="match status" value="2"/>
</dbReference>
<dbReference type="OrthoDB" id="163438at2759"/>